<dbReference type="SUPFAM" id="SSF53850">
    <property type="entry name" value="Periplasmic binding protein-like II"/>
    <property type="match status" value="1"/>
</dbReference>
<dbReference type="PANTHER" id="PTHR30290">
    <property type="entry name" value="PERIPLASMIC BINDING COMPONENT OF ABC TRANSPORTER"/>
    <property type="match status" value="1"/>
</dbReference>
<dbReference type="InterPro" id="IPR039424">
    <property type="entry name" value="SBP_5"/>
</dbReference>
<organism evidence="5">
    <name type="scientific">marine sediment metagenome</name>
    <dbReference type="NCBI Taxonomy" id="412755"/>
    <lineage>
        <taxon>unclassified sequences</taxon>
        <taxon>metagenomes</taxon>
        <taxon>ecological metagenomes</taxon>
    </lineage>
</organism>
<evidence type="ECO:0000256" key="2">
    <source>
        <dbReference type="ARBA" id="ARBA00022448"/>
    </source>
</evidence>
<dbReference type="Pfam" id="PF00496">
    <property type="entry name" value="SBP_bac_5"/>
    <property type="match status" value="1"/>
</dbReference>
<name>X1S5M1_9ZZZZ</name>
<comment type="similarity">
    <text evidence="1">Belongs to the bacterial solute-binding protein 5 family.</text>
</comment>
<reference evidence="5" key="1">
    <citation type="journal article" date="2014" name="Front. Microbiol.">
        <title>High frequency of phylogenetically diverse reductive dehalogenase-homologous genes in deep subseafloor sedimentary metagenomes.</title>
        <authorList>
            <person name="Kawai M."/>
            <person name="Futagami T."/>
            <person name="Toyoda A."/>
            <person name="Takaki Y."/>
            <person name="Nishi S."/>
            <person name="Hori S."/>
            <person name="Arai W."/>
            <person name="Tsubouchi T."/>
            <person name="Morono Y."/>
            <person name="Uchiyama I."/>
            <person name="Ito T."/>
            <person name="Fujiyama A."/>
            <person name="Inagaki F."/>
            <person name="Takami H."/>
        </authorList>
    </citation>
    <scope>NUCLEOTIDE SEQUENCE</scope>
    <source>
        <strain evidence="5">Expedition CK06-06</strain>
    </source>
</reference>
<dbReference type="EMBL" id="BARW01023952">
    <property type="protein sequence ID" value="GAI88203.1"/>
    <property type="molecule type" value="Genomic_DNA"/>
</dbReference>
<dbReference type="Gene3D" id="3.10.105.10">
    <property type="entry name" value="Dipeptide-binding Protein, Domain 3"/>
    <property type="match status" value="1"/>
</dbReference>
<gene>
    <name evidence="5" type="ORF">S12H4_39612</name>
</gene>
<feature type="domain" description="Solute-binding protein family 5" evidence="4">
    <location>
        <begin position="1"/>
        <end position="105"/>
    </location>
</feature>
<sequence>RKALAYCIDYDTIINRIWPGARQSLGPVDMDTPGHNPNLFQYKQDLTKAEEELKQSPYYEKLDQYPIELHWVSQVPDFEKIALMLQANAAKLGITVEVVKVPWLSVIDLMAQIETTPHAQTLFVAPHYAEAGSMLESRYHSRSCGTWEQGEWLQSPEIDAMIEDAITTIDQKERFQKYYAVQEKIVELSPSIFVLDQPEKSAYRTDYVYWPTADASAKGEQVNQVMGYCYYFRDFKVFPEKAKQPYTPFKP</sequence>
<protein>
    <recommendedName>
        <fullName evidence="4">Solute-binding protein family 5 domain-containing protein</fullName>
    </recommendedName>
</protein>
<proteinExistence type="inferred from homology"/>
<keyword evidence="2" id="KW-0813">Transport</keyword>
<dbReference type="GO" id="GO:1904680">
    <property type="term" value="F:peptide transmembrane transporter activity"/>
    <property type="evidence" value="ECO:0007669"/>
    <property type="project" value="TreeGrafter"/>
</dbReference>
<accession>X1S5M1</accession>
<dbReference type="AlphaFoldDB" id="X1S5M1"/>
<dbReference type="InterPro" id="IPR000914">
    <property type="entry name" value="SBP_5_dom"/>
</dbReference>
<dbReference type="GO" id="GO:0015833">
    <property type="term" value="P:peptide transport"/>
    <property type="evidence" value="ECO:0007669"/>
    <property type="project" value="TreeGrafter"/>
</dbReference>
<evidence type="ECO:0000256" key="1">
    <source>
        <dbReference type="ARBA" id="ARBA00005695"/>
    </source>
</evidence>
<evidence type="ECO:0000256" key="3">
    <source>
        <dbReference type="ARBA" id="ARBA00022729"/>
    </source>
</evidence>
<dbReference type="PANTHER" id="PTHR30290:SF9">
    <property type="entry name" value="OLIGOPEPTIDE-BINDING PROTEIN APPA"/>
    <property type="match status" value="1"/>
</dbReference>
<evidence type="ECO:0000313" key="5">
    <source>
        <dbReference type="EMBL" id="GAI88203.1"/>
    </source>
</evidence>
<comment type="caution">
    <text evidence="5">The sequence shown here is derived from an EMBL/GenBank/DDBJ whole genome shotgun (WGS) entry which is preliminary data.</text>
</comment>
<evidence type="ECO:0000259" key="4">
    <source>
        <dbReference type="Pfam" id="PF00496"/>
    </source>
</evidence>
<keyword evidence="3" id="KW-0732">Signal</keyword>
<feature type="non-terminal residue" evidence="5">
    <location>
        <position position="1"/>
    </location>
</feature>